<evidence type="ECO:0000313" key="4">
    <source>
        <dbReference type="EMBL" id="EAQ15085.1"/>
    </source>
</evidence>
<sequence>MTGARRILLTGASSGLGRELARALAKPGVTLCLSGRRETALAAVADELRAKGAEVETAIVDLTDIQAAEDWVDAAAHAPIDLALLNAGMFDGRGKDGKLESPRRAAIQIETNLTAPTVLALRLADHMREAGQGTILFVSSLGAFANQADAPSYCASKAGVTAFARALREDLAPDGVRVVIAHPGHIETPQTEVHRGPLPGIMPAEQAAKTILAGLARGTAEIDFPGHLRLGLKLQSLLPWKMQAKINQGLRFHVDHGDDPDKGK</sequence>
<accession>A3VAZ4</accession>
<dbReference type="InterPro" id="IPR020904">
    <property type="entry name" value="Sc_DH/Rdtase_CS"/>
</dbReference>
<dbReference type="InterPro" id="IPR002347">
    <property type="entry name" value="SDR_fam"/>
</dbReference>
<proteinExistence type="inferred from homology"/>
<evidence type="ECO:0000313" key="5">
    <source>
        <dbReference type="Proteomes" id="UP000002931"/>
    </source>
</evidence>
<reference evidence="4 5" key="1">
    <citation type="journal article" date="2010" name="J. Bacteriol.">
        <title>Genome sequences of Pelagibaca bermudensis HTCC2601T and Maritimibacter alkaliphilus HTCC2654T, the type strains of two marine Roseobacter genera.</title>
        <authorList>
            <person name="Thrash J.C."/>
            <person name="Cho J.C."/>
            <person name="Ferriera S."/>
            <person name="Johnson J."/>
            <person name="Vergin K.L."/>
            <person name="Giovannoni S.J."/>
        </authorList>
    </citation>
    <scope>NUCLEOTIDE SEQUENCE [LARGE SCALE GENOMIC DNA]</scope>
    <source>
        <strain evidence="4 5">HTCC2654</strain>
    </source>
</reference>
<dbReference type="Pfam" id="PF00106">
    <property type="entry name" value="adh_short"/>
    <property type="match status" value="1"/>
</dbReference>
<organism evidence="4 5">
    <name type="scientific">Maritimibacter alkaliphilus HTCC2654</name>
    <dbReference type="NCBI Taxonomy" id="314271"/>
    <lineage>
        <taxon>Bacteria</taxon>
        <taxon>Pseudomonadati</taxon>
        <taxon>Pseudomonadota</taxon>
        <taxon>Alphaproteobacteria</taxon>
        <taxon>Rhodobacterales</taxon>
        <taxon>Roseobacteraceae</taxon>
        <taxon>Maritimibacter</taxon>
    </lineage>
</organism>
<gene>
    <name evidence="4" type="ORF">RB2654_20918</name>
</gene>
<keyword evidence="2" id="KW-0560">Oxidoreductase</keyword>
<dbReference type="Proteomes" id="UP000002931">
    <property type="component" value="Unassembled WGS sequence"/>
</dbReference>
<dbReference type="eggNOG" id="COG0300">
    <property type="taxonomic scope" value="Bacteria"/>
</dbReference>
<dbReference type="GO" id="GO:0016491">
    <property type="term" value="F:oxidoreductase activity"/>
    <property type="evidence" value="ECO:0007669"/>
    <property type="project" value="UniProtKB-KW"/>
</dbReference>
<dbReference type="GO" id="GO:0016020">
    <property type="term" value="C:membrane"/>
    <property type="evidence" value="ECO:0007669"/>
    <property type="project" value="TreeGrafter"/>
</dbReference>
<evidence type="ECO:0000256" key="3">
    <source>
        <dbReference type="RuleBase" id="RU000363"/>
    </source>
</evidence>
<dbReference type="InterPro" id="IPR036291">
    <property type="entry name" value="NAD(P)-bd_dom_sf"/>
</dbReference>
<comment type="caution">
    <text evidence="4">The sequence shown here is derived from an EMBL/GenBank/DDBJ whole genome shotgun (WGS) entry which is preliminary data.</text>
</comment>
<dbReference type="PANTHER" id="PTHR44196">
    <property type="entry name" value="DEHYDROGENASE/REDUCTASE SDR FAMILY MEMBER 7B"/>
    <property type="match status" value="1"/>
</dbReference>
<comment type="similarity">
    <text evidence="1 3">Belongs to the short-chain dehydrogenases/reductases (SDR) family.</text>
</comment>
<evidence type="ECO:0000256" key="1">
    <source>
        <dbReference type="ARBA" id="ARBA00006484"/>
    </source>
</evidence>
<dbReference type="HOGENOM" id="CLU_010194_2_1_5"/>
<dbReference type="PRINTS" id="PR00080">
    <property type="entry name" value="SDRFAMILY"/>
</dbReference>
<dbReference type="PROSITE" id="PS00061">
    <property type="entry name" value="ADH_SHORT"/>
    <property type="match status" value="1"/>
</dbReference>
<dbReference type="PANTHER" id="PTHR44196:SF1">
    <property type="entry name" value="DEHYDROGENASE_REDUCTASE SDR FAMILY MEMBER 7B"/>
    <property type="match status" value="1"/>
</dbReference>
<dbReference type="RefSeq" id="WP_008335174.1">
    <property type="nucleotide sequence ID" value="NZ_CH902578.1"/>
</dbReference>
<keyword evidence="5" id="KW-1185">Reference proteome</keyword>
<dbReference type="PRINTS" id="PR00081">
    <property type="entry name" value="GDHRDH"/>
</dbReference>
<name>A3VAZ4_9RHOB</name>
<dbReference type="AlphaFoldDB" id="A3VAZ4"/>
<dbReference type="EMBL" id="AAMT01000001">
    <property type="protein sequence ID" value="EAQ15085.1"/>
    <property type="molecule type" value="Genomic_DNA"/>
</dbReference>
<protein>
    <submittedName>
        <fullName evidence="4">Putative capsular polysaccharide biosynthesisdehydrogenase/reductase protein</fullName>
    </submittedName>
</protein>
<evidence type="ECO:0000256" key="2">
    <source>
        <dbReference type="ARBA" id="ARBA00023002"/>
    </source>
</evidence>
<dbReference type="SUPFAM" id="SSF51735">
    <property type="entry name" value="NAD(P)-binding Rossmann-fold domains"/>
    <property type="match status" value="1"/>
</dbReference>
<dbReference type="STRING" id="314271.RB2654_20918"/>
<dbReference type="Gene3D" id="3.40.50.720">
    <property type="entry name" value="NAD(P)-binding Rossmann-like Domain"/>
    <property type="match status" value="1"/>
</dbReference>
<dbReference type="OrthoDB" id="335726at2"/>